<feature type="transmembrane region" description="Helical" evidence="6">
    <location>
        <begin position="21"/>
        <end position="39"/>
    </location>
</feature>
<evidence type="ECO:0000256" key="3">
    <source>
        <dbReference type="ARBA" id="ARBA00022827"/>
    </source>
</evidence>
<dbReference type="SUPFAM" id="SSF48371">
    <property type="entry name" value="ARM repeat"/>
    <property type="match status" value="1"/>
</dbReference>
<gene>
    <name evidence="9" type="ORF">KI688_004184</name>
</gene>
<dbReference type="Gene3D" id="3.50.50.60">
    <property type="entry name" value="FAD/NAD(P)-binding domain"/>
    <property type="match status" value="1"/>
</dbReference>
<dbReference type="InterPro" id="IPR056251">
    <property type="entry name" value="Arm_rpt_dom"/>
</dbReference>
<feature type="region of interest" description="Disordered" evidence="5">
    <location>
        <begin position="464"/>
        <end position="493"/>
    </location>
</feature>
<dbReference type="Gene3D" id="3.40.50.300">
    <property type="entry name" value="P-loop containing nucleotide triphosphate hydrolases"/>
    <property type="match status" value="2"/>
</dbReference>
<evidence type="ECO:0000256" key="4">
    <source>
        <dbReference type="ARBA" id="ARBA00023002"/>
    </source>
</evidence>
<evidence type="ECO:0000259" key="8">
    <source>
        <dbReference type="Pfam" id="PF23948"/>
    </source>
</evidence>
<dbReference type="PRINTS" id="PR00420">
    <property type="entry name" value="RNGMNOXGNASE"/>
</dbReference>
<evidence type="ECO:0000313" key="10">
    <source>
        <dbReference type="Proteomes" id="UP000707451"/>
    </source>
</evidence>
<name>A0A9P7XLV8_9FUNG</name>
<dbReference type="InterPro" id="IPR050562">
    <property type="entry name" value="FAD_mOase_fung"/>
</dbReference>
<keyword evidence="4" id="KW-0560">Oxidoreductase</keyword>
<keyword evidence="2" id="KW-0285">Flavoprotein</keyword>
<dbReference type="Proteomes" id="UP000707451">
    <property type="component" value="Unassembled WGS sequence"/>
</dbReference>
<evidence type="ECO:0000313" key="9">
    <source>
        <dbReference type="EMBL" id="KAG9063302.1"/>
    </source>
</evidence>
<dbReference type="EMBL" id="JAHRHY010000016">
    <property type="protein sequence ID" value="KAG9063302.1"/>
    <property type="molecule type" value="Genomic_DNA"/>
</dbReference>
<evidence type="ECO:0000256" key="1">
    <source>
        <dbReference type="ARBA" id="ARBA00007992"/>
    </source>
</evidence>
<dbReference type="GO" id="GO:0004497">
    <property type="term" value="F:monooxygenase activity"/>
    <property type="evidence" value="ECO:0007669"/>
    <property type="project" value="InterPro"/>
</dbReference>
<evidence type="ECO:0000259" key="7">
    <source>
        <dbReference type="Pfam" id="PF01494"/>
    </source>
</evidence>
<dbReference type="Pfam" id="PF01494">
    <property type="entry name" value="FAD_binding_3"/>
    <property type="match status" value="1"/>
</dbReference>
<keyword evidence="10" id="KW-1185">Reference proteome</keyword>
<comment type="caution">
    <text evidence="9">The sequence shown here is derived from an EMBL/GenBank/DDBJ whole genome shotgun (WGS) entry which is preliminary data.</text>
</comment>
<proteinExistence type="inferred from homology"/>
<dbReference type="InterPro" id="IPR016024">
    <property type="entry name" value="ARM-type_fold"/>
</dbReference>
<evidence type="ECO:0000256" key="2">
    <source>
        <dbReference type="ARBA" id="ARBA00022630"/>
    </source>
</evidence>
<dbReference type="SUPFAM" id="SSF51905">
    <property type="entry name" value="FAD/NAD(P)-binding domain"/>
    <property type="match status" value="1"/>
</dbReference>
<reference evidence="9" key="1">
    <citation type="submission" date="2021-06" db="EMBL/GenBank/DDBJ databases">
        <title>Genome Sequence of Mortierella hyaline Strain SCG-10, a Cold-Adapted, Nitrate-Reducing Fungus Isolated from Soil in Minnesota, USA.</title>
        <authorList>
            <person name="Aldossari N."/>
        </authorList>
    </citation>
    <scope>NUCLEOTIDE SEQUENCE</scope>
    <source>
        <strain evidence="9">SCG-10</strain>
    </source>
</reference>
<organism evidence="9 10">
    <name type="scientific">Linnemannia hyalina</name>
    <dbReference type="NCBI Taxonomy" id="64524"/>
    <lineage>
        <taxon>Eukaryota</taxon>
        <taxon>Fungi</taxon>
        <taxon>Fungi incertae sedis</taxon>
        <taxon>Mucoromycota</taxon>
        <taxon>Mortierellomycotina</taxon>
        <taxon>Mortierellomycetes</taxon>
        <taxon>Mortierellales</taxon>
        <taxon>Mortierellaceae</taxon>
        <taxon>Linnemannia</taxon>
    </lineage>
</organism>
<dbReference type="GO" id="GO:0071949">
    <property type="term" value="F:FAD binding"/>
    <property type="evidence" value="ECO:0007669"/>
    <property type="project" value="InterPro"/>
</dbReference>
<feature type="domain" description="Arm-like repeat" evidence="8">
    <location>
        <begin position="698"/>
        <end position="1052"/>
    </location>
</feature>
<protein>
    <submittedName>
        <fullName evidence="9">Uncharacterized protein</fullName>
    </submittedName>
</protein>
<keyword evidence="6" id="KW-0812">Transmembrane</keyword>
<evidence type="ECO:0000256" key="6">
    <source>
        <dbReference type="SAM" id="Phobius"/>
    </source>
</evidence>
<dbReference type="PANTHER" id="PTHR47356:SF2">
    <property type="entry name" value="FAD-BINDING DOMAIN-CONTAINING PROTEIN-RELATED"/>
    <property type="match status" value="1"/>
</dbReference>
<dbReference type="Pfam" id="PF23948">
    <property type="entry name" value="ARM_5"/>
    <property type="match status" value="1"/>
</dbReference>
<feature type="domain" description="FAD-binding" evidence="7">
    <location>
        <begin position="22"/>
        <end position="194"/>
    </location>
</feature>
<keyword evidence="3" id="KW-0274">FAD</keyword>
<dbReference type="OrthoDB" id="2443807at2759"/>
<dbReference type="PANTHER" id="PTHR47356">
    <property type="entry name" value="FAD-DEPENDENT MONOOXYGENASE ASQG-RELATED"/>
    <property type="match status" value="1"/>
</dbReference>
<evidence type="ECO:0000256" key="5">
    <source>
        <dbReference type="SAM" id="MobiDB-lite"/>
    </source>
</evidence>
<dbReference type="InterPro" id="IPR036188">
    <property type="entry name" value="FAD/NAD-bd_sf"/>
</dbReference>
<keyword evidence="6" id="KW-0472">Membrane</keyword>
<dbReference type="InterPro" id="IPR002938">
    <property type="entry name" value="FAD-bd"/>
</dbReference>
<dbReference type="InterPro" id="IPR027417">
    <property type="entry name" value="P-loop_NTPase"/>
</dbReference>
<comment type="similarity">
    <text evidence="1">Belongs to the paxM FAD-dependent monooxygenase family.</text>
</comment>
<keyword evidence="6" id="KW-1133">Transmembrane helix</keyword>
<feature type="compositionally biased region" description="Polar residues" evidence="5">
    <location>
        <begin position="464"/>
        <end position="485"/>
    </location>
</feature>
<sequence length="1916" mass="215722">MEINPVVTFKHDRTVMHAKRPKVLIVGAGLGGLTLGMILQKTNIPFEIIERASEVKPLGSGIAINCTVTPAFKQCGIYDELVSISKALDTLNISNEDRGIEFVIADNEDPTKRYGSGSRLITRPKLYDLLWRQVPRERIHMSKKVLSTHQGGNGVLVRCADGSEFEGDILVGADGAYSAVRQNLYIQLKKANRLPASDALPLPFMNVCLVGQTRPLTPNEFPDLEKVKCQFYNTLSRDTPYAWMTLTTKENTVCFVVIQFLTSETSRDNDAFRNSEWGSEAAQAMCDEVRHFPIISGGGVGEKKLTLGNLFDVAPKEYMSKVMLEEKVFKTWHDCRAVLIGDGTSSSLNPSGGAGATNAIHDAIVLANYIHALPDHPIADEIEGAFKAYQEERIEWVQSAFETSQTFRNMVDKGAKARITRFVMKNLPGWIFSKFEERMLSNRPQIYFLPLDLTELTMKPAYQPSLNQNDLQHPNMNNSPKNTPPSGGEMTPRGKSVFSNIKTAARKAFRPSTKEDYSVTNAVAAFHVDQTKILNRLGRFAKDEPGIEDPQHNQGLIDGHLNSRDDVSVTSVADAAAHLAIQEIPAHSTSSSTITVTSSSGATRIVHTEAASILPATQQPHRATTLQNVAKPIFRSDLPNLGGRFHSTHQLAFAHQLLPKKSLPSPPVSGLLITAGDDVLETIFDMAEEAWIKAVAKDSIEQGRVRWLTGQVVSQFLKPHHKDAAAVAEIVVLGAVLDRNDYRSVFSSLIDQVERENLLSSNLLQGLVQLLQEAPPGYLIDDDLVRILRVLRQRLKDTYKALGDQEQAASDHIYILTTTVSRVLDTMMEGNVKGLHRTEDHQPLLDILAELKDSSDPYLMFQAAYAWQALQYIGDDESPLHAVLRFGNEVAKGALGVASVFKFDPENLFNGLQQLFQAAEQAIDVAKTAVEGAQALRSGGEGLMDSMLKGFRSGAKRAWYPALQGARVFIREGRLADFQRVVYEAPCRKQRAFQEGVCQLLGEIVMDPIWSVEIRQDAIDVLSNFYRNGAGWSPDVGVEKVILAIIRHISERAEQSVKAHAAELLAGLSSDVVNDLPRSYPLMSRLSLPATSPLLAKALKIPSEEYDIHRLRLQRLEEYHQPVYIPPHAKDDYEASDSVTCPLMDSVMEFLASDRQVFLVLGDSGAGKSTFNRYLEHVLLKAYKQGDSIPLFINLPAIEKPQKGLISEHLQTNNFLKDDIQYLKENRQFTVICDSYDESQLAINLHSTNSFNRTGQWKTKMIISCRSTYLSHDYRDRFQPQPITAHSPPSPHLLQEAVIVPFSSDQINVYVEQFVQEKEVHELFDGRPVWSAKEYLDRLRTTPNLLELVKNPFMLALSLRALPTVVRENHLMNQDGVTREKLYETFINQWLESNKRRLRFIQLTPKERETLEELLEAGFVPSAIQFLKDLAESIYREQGGNHIVQYVHKNDKETWKVKFFGPDPETKLLRDASPLTRAGVLYRFIHRSLLEYFRGFAEQDIQQFIKSRLLHHDSSGHKVYVPPRAKNNFEKSDDDTFPLMDNVKGFLQSDREVFLLLGDSGAGKTTFSRYLEHTLLQSYKPGGPIPLFIDLPMIDKPDQNLIPKHLAALYFSEYIIQEVMQDRQFILICDGYDESRLLTNLHCTNHFNLPGHCKVKMFITCSSGYLNRTYRERFQPQPIDRYSPPTGDLFQEAALTQFSKLDIQLYVKQFVSKMPPQSPTLIHSAWEVETYMENLYKIPGLMGLMSNPLLLSLGLRALPGLIDLIDPLKGSAGVVIGRLEVYNFVVTEWVERSKVRLAAIPLSEVTIVALDALLDEGFTSMVIDFQKHLARAIFLYQDGRPVVEYSHRQDKASWKVKFFGIDVETTLLREASLLVRSGNQYRFIHSTILEYFYSLSLNDSHDSDNDEEGEDEEDEE</sequence>
<accession>A0A9P7XLV8</accession>